<evidence type="ECO:0000259" key="4">
    <source>
        <dbReference type="PROSITE" id="PS51736"/>
    </source>
</evidence>
<dbReference type="GO" id="GO:0000150">
    <property type="term" value="F:DNA strand exchange activity"/>
    <property type="evidence" value="ECO:0007669"/>
    <property type="project" value="InterPro"/>
</dbReference>
<gene>
    <name evidence="6" type="ORF">CHH67_11140</name>
    <name evidence="5" type="ORF">GNP94_21515</name>
</gene>
<dbReference type="Pfam" id="PF00239">
    <property type="entry name" value="Resolvase"/>
    <property type="match status" value="1"/>
</dbReference>
<dbReference type="EMBL" id="NPBY01000033">
    <property type="protein sequence ID" value="PAD76922.1"/>
    <property type="molecule type" value="Genomic_DNA"/>
</dbReference>
<proteinExistence type="inferred from homology"/>
<organism evidence="6 7">
    <name type="scientific">Paenibacillus campinasensis</name>
    <dbReference type="NCBI Taxonomy" id="66347"/>
    <lineage>
        <taxon>Bacteria</taxon>
        <taxon>Bacillati</taxon>
        <taxon>Bacillota</taxon>
        <taxon>Bacilli</taxon>
        <taxon>Bacillales</taxon>
        <taxon>Paenibacillaceae</taxon>
        <taxon>Paenibacillus</taxon>
    </lineage>
</organism>
<dbReference type="SUPFAM" id="SSF46689">
    <property type="entry name" value="Homeodomain-like"/>
    <property type="match status" value="1"/>
</dbReference>
<evidence type="ECO:0000256" key="2">
    <source>
        <dbReference type="ARBA" id="ARBA00023125"/>
    </source>
</evidence>
<dbReference type="GO" id="GO:0003677">
    <property type="term" value="F:DNA binding"/>
    <property type="evidence" value="ECO:0007669"/>
    <property type="project" value="UniProtKB-KW"/>
</dbReference>
<sequence>MLIGYMRPYHDDWECLDQKAALEQLPCEQILREEHSSAKRRSELNQLLTQLAPGDKIVVYKLFAIADSTRHLAELLEAIHEKEAFLLSLSEQIDTSLPEGYPFHHIIKHLVEFQSDVISEKTKRGLYEAKQKGNTPGRPRKPDENVKRAILMYQSKRYTLAQIKEETGISKSTLYRYLESEGTY</sequence>
<dbReference type="InterPro" id="IPR009057">
    <property type="entry name" value="Homeodomain-like_sf"/>
</dbReference>
<dbReference type="PANTHER" id="PTHR30461:SF2">
    <property type="entry name" value="SERINE RECOMBINASE PINE-RELATED"/>
    <property type="match status" value="1"/>
</dbReference>
<evidence type="ECO:0000313" key="8">
    <source>
        <dbReference type="Proteomes" id="UP000435177"/>
    </source>
</evidence>
<name>A0A268EUX2_9BACL</name>
<dbReference type="EMBL" id="WOAA01000029">
    <property type="protein sequence ID" value="MUG68555.1"/>
    <property type="molecule type" value="Genomic_DNA"/>
</dbReference>
<dbReference type="InterPro" id="IPR006120">
    <property type="entry name" value="Resolvase_HTH_dom"/>
</dbReference>
<dbReference type="PROSITE" id="PS51736">
    <property type="entry name" value="RECOMBINASES_3"/>
    <property type="match status" value="1"/>
</dbReference>
<accession>A0A268EUX2</accession>
<dbReference type="SMART" id="SM00857">
    <property type="entry name" value="Resolvase"/>
    <property type="match status" value="1"/>
</dbReference>
<dbReference type="Gene3D" id="1.10.10.60">
    <property type="entry name" value="Homeodomain-like"/>
    <property type="match status" value="1"/>
</dbReference>
<keyword evidence="2" id="KW-0238">DNA-binding</keyword>
<dbReference type="Proteomes" id="UP000435177">
    <property type="component" value="Unassembled WGS sequence"/>
</dbReference>
<evidence type="ECO:0000313" key="5">
    <source>
        <dbReference type="EMBL" id="MUG68555.1"/>
    </source>
</evidence>
<comment type="similarity">
    <text evidence="1">Belongs to the site-specific recombinase resolvase family.</text>
</comment>
<evidence type="ECO:0000313" key="7">
    <source>
        <dbReference type="Proteomes" id="UP000215596"/>
    </source>
</evidence>
<keyword evidence="8" id="KW-1185">Reference proteome</keyword>
<evidence type="ECO:0000256" key="1">
    <source>
        <dbReference type="ARBA" id="ARBA00009913"/>
    </source>
</evidence>
<dbReference type="InterPro" id="IPR036162">
    <property type="entry name" value="Resolvase-like_N_sf"/>
</dbReference>
<feature type="domain" description="Resolvase/invertase-type recombinase catalytic" evidence="4">
    <location>
        <begin position="1"/>
        <end position="133"/>
    </location>
</feature>
<evidence type="ECO:0000256" key="3">
    <source>
        <dbReference type="ARBA" id="ARBA00023172"/>
    </source>
</evidence>
<keyword evidence="3" id="KW-0233">DNA recombination</keyword>
<comment type="caution">
    <text evidence="6">The sequence shown here is derived from an EMBL/GenBank/DDBJ whole genome shotgun (WGS) entry which is preliminary data.</text>
</comment>
<evidence type="ECO:0000313" key="6">
    <source>
        <dbReference type="EMBL" id="PAD76922.1"/>
    </source>
</evidence>
<dbReference type="CDD" id="cd03768">
    <property type="entry name" value="SR_ResInv"/>
    <property type="match status" value="1"/>
</dbReference>
<dbReference type="OrthoDB" id="9797501at2"/>
<dbReference type="Gene3D" id="3.40.50.1390">
    <property type="entry name" value="Resolvase, N-terminal catalytic domain"/>
    <property type="match status" value="1"/>
</dbReference>
<dbReference type="InterPro" id="IPR050639">
    <property type="entry name" value="SSR_resolvase"/>
</dbReference>
<protein>
    <submittedName>
        <fullName evidence="5">Helix-turn-helix domain-containing protein</fullName>
    </submittedName>
    <submittedName>
        <fullName evidence="6">Resolvase</fullName>
    </submittedName>
</protein>
<dbReference type="InterPro" id="IPR006119">
    <property type="entry name" value="Resolv_N"/>
</dbReference>
<dbReference type="AlphaFoldDB" id="A0A268EUX2"/>
<dbReference type="RefSeq" id="WP_095265261.1">
    <property type="nucleotide sequence ID" value="NZ_NPBY01000033.1"/>
</dbReference>
<dbReference type="PANTHER" id="PTHR30461">
    <property type="entry name" value="DNA-INVERTASE FROM LAMBDOID PROPHAGE"/>
    <property type="match status" value="1"/>
</dbReference>
<dbReference type="SUPFAM" id="SSF53041">
    <property type="entry name" value="Resolvase-like"/>
    <property type="match status" value="1"/>
</dbReference>
<dbReference type="Pfam" id="PF02796">
    <property type="entry name" value="HTH_7"/>
    <property type="match status" value="1"/>
</dbReference>
<reference evidence="5 8" key="2">
    <citation type="submission" date="2019-11" db="EMBL/GenBank/DDBJ databases">
        <title>Draft genome sequences of five Paenibacillus species of dairy origin.</title>
        <authorList>
            <person name="Olajide A.M."/>
            <person name="Chen S."/>
            <person name="Lapointe G."/>
        </authorList>
    </citation>
    <scope>NUCLEOTIDE SEQUENCE [LARGE SCALE GENOMIC DNA]</scope>
    <source>
        <strain evidence="5 8">3CS1</strain>
    </source>
</reference>
<reference evidence="6 7" key="1">
    <citation type="submission" date="2017-07" db="EMBL/GenBank/DDBJ databases">
        <title>Isolation and whole genome analysis of endospore-forming bacteria from heroin.</title>
        <authorList>
            <person name="Kalinowski J."/>
            <person name="Ahrens B."/>
            <person name="Al-Dilaimi A."/>
            <person name="Winkler A."/>
            <person name="Wibberg D."/>
            <person name="Schleenbecker U."/>
            <person name="Ruckert C."/>
            <person name="Wolfel R."/>
            <person name="Grass G."/>
        </authorList>
    </citation>
    <scope>NUCLEOTIDE SEQUENCE [LARGE SCALE GENOMIC DNA]</scope>
    <source>
        <strain evidence="6 7">7537-G1</strain>
    </source>
</reference>
<dbReference type="Proteomes" id="UP000215596">
    <property type="component" value="Unassembled WGS sequence"/>
</dbReference>